<dbReference type="OrthoDB" id="3184331at2759"/>
<organism evidence="1 2">
    <name type="scientific">Monoraphidium neglectum</name>
    <dbReference type="NCBI Taxonomy" id="145388"/>
    <lineage>
        <taxon>Eukaryota</taxon>
        <taxon>Viridiplantae</taxon>
        <taxon>Chlorophyta</taxon>
        <taxon>core chlorophytes</taxon>
        <taxon>Chlorophyceae</taxon>
        <taxon>CS clade</taxon>
        <taxon>Sphaeropleales</taxon>
        <taxon>Selenastraceae</taxon>
        <taxon>Monoraphidium</taxon>
    </lineage>
</organism>
<dbReference type="GO" id="GO:0052816">
    <property type="term" value="F:long-chain fatty acyl-CoA hydrolase activity"/>
    <property type="evidence" value="ECO:0007669"/>
    <property type="project" value="TreeGrafter"/>
</dbReference>
<proteinExistence type="predicted"/>
<dbReference type="GO" id="GO:0005829">
    <property type="term" value="C:cytosol"/>
    <property type="evidence" value="ECO:0007669"/>
    <property type="project" value="TreeGrafter"/>
</dbReference>
<evidence type="ECO:0000313" key="2">
    <source>
        <dbReference type="Proteomes" id="UP000054498"/>
    </source>
</evidence>
<evidence type="ECO:0000313" key="1">
    <source>
        <dbReference type="EMBL" id="KIY92191.1"/>
    </source>
</evidence>
<accession>A0A0D2LQJ9</accession>
<sequence>MSWMEQCAYISASRLRGLRHLTAGMDSVTLARTTKVGDVLYVTAQVAVTVFGETPSEGAVFHCADACVTVVVVDEGGAPSSIPFALDPQTPNQQLRYRTALRRRRERLAMRHDLLKEAAAKKLLDGSLTRMSSHGSCNVLSQDLAASAAAAAAAASARASMLAAGGAAAGCGGARPFGGFGAAASGFREDGGAAGARAIDIPAVVTSNGASKTLGVCPSPKLEGIFPIKSGQRSAPVSPKGQLRQQLRVGSVPSPHEYFDNW</sequence>
<dbReference type="InterPro" id="IPR040170">
    <property type="entry name" value="Cytosol_ACT"/>
</dbReference>
<reference evidence="1 2" key="1">
    <citation type="journal article" date="2013" name="BMC Genomics">
        <title>Reconstruction of the lipid metabolism for the microalga Monoraphidium neglectum from its genome sequence reveals characteristics suitable for biofuel production.</title>
        <authorList>
            <person name="Bogen C."/>
            <person name="Al-Dilaimi A."/>
            <person name="Albersmeier A."/>
            <person name="Wichmann J."/>
            <person name="Grundmann M."/>
            <person name="Rupp O."/>
            <person name="Lauersen K.J."/>
            <person name="Blifernez-Klassen O."/>
            <person name="Kalinowski J."/>
            <person name="Goesmann A."/>
            <person name="Mussgnug J.H."/>
            <person name="Kruse O."/>
        </authorList>
    </citation>
    <scope>NUCLEOTIDE SEQUENCE [LARGE SCALE GENOMIC DNA]</scope>
    <source>
        <strain evidence="1 2">SAG 48.87</strain>
    </source>
</reference>
<gene>
    <name evidence="1" type="ORF">MNEG_15772</name>
</gene>
<dbReference type="AlphaFoldDB" id="A0A0D2LQJ9"/>
<protein>
    <submittedName>
        <fullName evidence="1">Uncharacterized protein</fullName>
    </submittedName>
</protein>
<dbReference type="GeneID" id="25733467"/>
<dbReference type="PANTHER" id="PTHR11049">
    <property type="entry name" value="ACYL COENZYME A THIOESTER HYDROLASE"/>
    <property type="match status" value="1"/>
</dbReference>
<name>A0A0D2LQJ9_9CHLO</name>
<dbReference type="Gene3D" id="3.10.129.10">
    <property type="entry name" value="Hotdog Thioesterase"/>
    <property type="match status" value="1"/>
</dbReference>
<keyword evidence="2" id="KW-1185">Reference proteome</keyword>
<dbReference type="RefSeq" id="XP_013891211.1">
    <property type="nucleotide sequence ID" value="XM_014035757.1"/>
</dbReference>
<dbReference type="PANTHER" id="PTHR11049:SF16">
    <property type="entry name" value="PROTEIN VDLD"/>
    <property type="match status" value="1"/>
</dbReference>
<dbReference type="KEGG" id="mng:MNEG_15772"/>
<dbReference type="InterPro" id="IPR029069">
    <property type="entry name" value="HotDog_dom_sf"/>
</dbReference>
<dbReference type="GO" id="GO:0006637">
    <property type="term" value="P:acyl-CoA metabolic process"/>
    <property type="evidence" value="ECO:0007669"/>
    <property type="project" value="TreeGrafter"/>
</dbReference>
<dbReference type="EMBL" id="KK105872">
    <property type="protein sequence ID" value="KIY92191.1"/>
    <property type="molecule type" value="Genomic_DNA"/>
</dbReference>
<dbReference type="STRING" id="145388.A0A0D2LQJ9"/>
<dbReference type="Proteomes" id="UP000054498">
    <property type="component" value="Unassembled WGS sequence"/>
</dbReference>
<dbReference type="SUPFAM" id="SSF54637">
    <property type="entry name" value="Thioesterase/thiol ester dehydrase-isomerase"/>
    <property type="match status" value="1"/>
</dbReference>